<dbReference type="AlphaFoldDB" id="A0A7J0GX61"/>
<name>A0A7J0GX61_9ERIC</name>
<protein>
    <submittedName>
        <fullName evidence="3">Tobamovirus multiplication 2A</fullName>
    </submittedName>
</protein>
<evidence type="ECO:0000256" key="2">
    <source>
        <dbReference type="SAM" id="Phobius"/>
    </source>
</evidence>
<organism evidence="3 4">
    <name type="scientific">Actinidia rufa</name>
    <dbReference type="NCBI Taxonomy" id="165716"/>
    <lineage>
        <taxon>Eukaryota</taxon>
        <taxon>Viridiplantae</taxon>
        <taxon>Streptophyta</taxon>
        <taxon>Embryophyta</taxon>
        <taxon>Tracheophyta</taxon>
        <taxon>Spermatophyta</taxon>
        <taxon>Magnoliopsida</taxon>
        <taxon>eudicotyledons</taxon>
        <taxon>Gunneridae</taxon>
        <taxon>Pentapetalae</taxon>
        <taxon>asterids</taxon>
        <taxon>Ericales</taxon>
        <taxon>Actinidiaceae</taxon>
        <taxon>Actinidia</taxon>
    </lineage>
</organism>
<comment type="caution">
    <text evidence="3">The sequence shown here is derived from an EMBL/GenBank/DDBJ whole genome shotgun (WGS) entry which is preliminary data.</text>
</comment>
<keyword evidence="4" id="KW-1185">Reference proteome</keyword>
<evidence type="ECO:0000313" key="3">
    <source>
        <dbReference type="EMBL" id="GFZ15427.1"/>
    </source>
</evidence>
<keyword evidence="2" id="KW-0812">Transmembrane</keyword>
<accession>A0A7J0GX61</accession>
<gene>
    <name evidence="3" type="ORF">Acr_24g0016170</name>
</gene>
<dbReference type="OrthoDB" id="432835at2759"/>
<dbReference type="Proteomes" id="UP000585474">
    <property type="component" value="Unassembled WGS sequence"/>
</dbReference>
<feature type="transmembrane region" description="Helical" evidence="2">
    <location>
        <begin position="12"/>
        <end position="31"/>
    </location>
</feature>
<reference evidence="3 4" key="1">
    <citation type="submission" date="2019-07" db="EMBL/GenBank/DDBJ databases">
        <title>De Novo Assembly of kiwifruit Actinidia rufa.</title>
        <authorList>
            <person name="Sugita-Konishi S."/>
            <person name="Sato K."/>
            <person name="Mori E."/>
            <person name="Abe Y."/>
            <person name="Kisaki G."/>
            <person name="Hamano K."/>
            <person name="Suezawa K."/>
            <person name="Otani M."/>
            <person name="Fukuda T."/>
            <person name="Manabe T."/>
            <person name="Gomi K."/>
            <person name="Tabuchi M."/>
            <person name="Akimitsu K."/>
            <person name="Kataoka I."/>
        </authorList>
    </citation>
    <scope>NUCLEOTIDE SEQUENCE [LARGE SCALE GENOMIC DNA]</scope>
    <source>
        <strain evidence="4">cv. Fuchu</strain>
    </source>
</reference>
<evidence type="ECO:0000313" key="4">
    <source>
        <dbReference type="Proteomes" id="UP000585474"/>
    </source>
</evidence>
<sequence length="316" mass="35391">MLYGFLKSKQYAVLVVLLILVELACAAFIFFDKSWKEEIPTDKTGYFDMIYEFLDDNWEIVKWVALGIVILEALLLLLAIIVRAANQPAEYDSDDEYIGGPRQQIRQPLINRPPVPATGVPVGTLDQRTNRSDAWSAPPPRSPTPSDLLPGVFSPRCSPPGTLQLRHLLVNKPSLLFTAPWPNMGIVSLAWSKAHKSLNPGLCPSTCTVLGPLPKYQRASLALSPVRRQHVLASHDSLSRNPSRGAPGSLEELTLWKVQVSLWRRSLQSWLELEAHYTVKPYGLDTSEFTYNPSDSNRYQQTAVQPAEEKSRCIIM</sequence>
<proteinExistence type="predicted"/>
<keyword evidence="2" id="KW-0472">Membrane</keyword>
<evidence type="ECO:0000256" key="1">
    <source>
        <dbReference type="SAM" id="MobiDB-lite"/>
    </source>
</evidence>
<feature type="region of interest" description="Disordered" evidence="1">
    <location>
        <begin position="114"/>
        <end position="151"/>
    </location>
</feature>
<keyword evidence="2" id="KW-1133">Transmembrane helix</keyword>
<feature type="transmembrane region" description="Helical" evidence="2">
    <location>
        <begin position="60"/>
        <end position="82"/>
    </location>
</feature>
<dbReference type="EMBL" id="BJWL01000024">
    <property type="protein sequence ID" value="GFZ15427.1"/>
    <property type="molecule type" value="Genomic_DNA"/>
</dbReference>